<keyword evidence="2" id="KW-0347">Helicase</keyword>
<protein>
    <submittedName>
        <fullName evidence="2">Replicative DNA helicase</fullName>
    </submittedName>
</protein>
<dbReference type="OrthoDB" id="1685048at2"/>
<evidence type="ECO:0000256" key="1">
    <source>
        <dbReference type="SAM" id="Coils"/>
    </source>
</evidence>
<dbReference type="EMBL" id="CP041217">
    <property type="protein sequence ID" value="QDH23610.1"/>
    <property type="molecule type" value="Genomic_DNA"/>
</dbReference>
<proteinExistence type="predicted"/>
<dbReference type="GO" id="GO:0004386">
    <property type="term" value="F:helicase activity"/>
    <property type="evidence" value="ECO:0007669"/>
    <property type="project" value="UniProtKB-KW"/>
</dbReference>
<feature type="coiled-coil region" evidence="1">
    <location>
        <begin position="172"/>
        <end position="223"/>
    </location>
</feature>
<gene>
    <name evidence="2" type="ORF">FFV09_01565</name>
</gene>
<dbReference type="AlphaFoldDB" id="A0A4Y6V4L2"/>
<accession>A0A4Y6V4L2</accession>
<keyword evidence="2" id="KW-0067">ATP-binding</keyword>
<keyword evidence="3" id="KW-1185">Reference proteome</keyword>
<keyword evidence="1" id="KW-0175">Coiled coil</keyword>
<dbReference type="Proteomes" id="UP000316968">
    <property type="component" value="Chromosome"/>
</dbReference>
<name>A0A4Y6V4L2_SACBS</name>
<reference evidence="2 3" key="1">
    <citation type="submission" date="2019-06" db="EMBL/GenBank/DDBJ databases">
        <title>Saccharibacillus brassicae sp. nov., an endophytic bacterium isolated from Chinese cabbage seeds (Brassica pekinensis).</title>
        <authorList>
            <person name="Jiang L."/>
            <person name="Lee J."/>
            <person name="Kim S.W."/>
        </authorList>
    </citation>
    <scope>NUCLEOTIDE SEQUENCE [LARGE SCALE GENOMIC DNA]</scope>
    <source>
        <strain evidence="3">KCTC 43072 / ATSA2</strain>
    </source>
</reference>
<dbReference type="KEGG" id="saca:FFV09_01565"/>
<evidence type="ECO:0000313" key="2">
    <source>
        <dbReference type="EMBL" id="QDH23610.1"/>
    </source>
</evidence>
<organism evidence="2 3">
    <name type="scientific">Saccharibacillus brassicae</name>
    <dbReference type="NCBI Taxonomy" id="2583377"/>
    <lineage>
        <taxon>Bacteria</taxon>
        <taxon>Bacillati</taxon>
        <taxon>Bacillota</taxon>
        <taxon>Bacilli</taxon>
        <taxon>Bacillales</taxon>
        <taxon>Paenibacillaceae</taxon>
        <taxon>Saccharibacillus</taxon>
    </lineage>
</organism>
<keyword evidence="2" id="KW-0547">Nucleotide-binding</keyword>
<keyword evidence="2" id="KW-0378">Hydrolase</keyword>
<evidence type="ECO:0000313" key="3">
    <source>
        <dbReference type="Proteomes" id="UP000316968"/>
    </source>
</evidence>
<sequence>MDKLALFDPLFELGRQRKNDLDGKPIAMMELGMLTLLFFFEKKLLRSRKTSAREHEEFLAEATQGLYRLGANEIKDIVSRIIRVFRPADGLGHQFTFFDLNSGEERTARTSILKADGHDSQTVTQYYTLDEDGLELVFATKEFYLEFQLSIHQLLLRKQLEKGEFQGALRQIDEMHIDVETLRERISRIESEIKRSIVSEDTFQRYKNLLQDIDLRLNRESEEFKELLEFVRETRERIYADRELPRNQRAYELILRIGTELEGVHNEHTRLLQQSYELSNQALRAAKESMYYTGMNAFSFEQEVGAFIFGKLLSPESMQGVIAPFIGLERAELWSPLTVFSQQQLAGRSEEVGGQAAFMEMDESEEDAFAEQRRSGIVRIVRLLMAFFDEKNQNVVYLDDFIEWLREQGEEELLRSRGFYDCWLILHQRSPISDREWTDSGGEARGISGLQEVIGEELQGKTLNVTEAGEVLCVTQRYEIQDMRIERTEGNHAI</sequence>